<dbReference type="PRINTS" id="PR00449">
    <property type="entry name" value="RASTRNSFRMNG"/>
</dbReference>
<evidence type="ECO:0000256" key="2">
    <source>
        <dbReference type="ARBA" id="ARBA00022741"/>
    </source>
</evidence>
<dbReference type="GO" id="GO:0003924">
    <property type="term" value="F:GTPase activity"/>
    <property type="evidence" value="ECO:0007669"/>
    <property type="project" value="InterPro"/>
</dbReference>
<keyword evidence="3" id="KW-0342">GTP-binding</keyword>
<evidence type="ECO:0000256" key="1">
    <source>
        <dbReference type="ARBA" id="ARBA00006270"/>
    </source>
</evidence>
<dbReference type="Proteomes" id="UP000677803">
    <property type="component" value="Unassembled WGS sequence"/>
</dbReference>
<dbReference type="PROSITE" id="PS51419">
    <property type="entry name" value="RAB"/>
    <property type="match status" value="1"/>
</dbReference>
<dbReference type="PANTHER" id="PTHR47978">
    <property type="match status" value="1"/>
</dbReference>
<evidence type="ECO:0000256" key="3">
    <source>
        <dbReference type="ARBA" id="ARBA00023134"/>
    </source>
</evidence>
<dbReference type="SMART" id="SM00175">
    <property type="entry name" value="RAB"/>
    <property type="match status" value="1"/>
</dbReference>
<dbReference type="Gene3D" id="3.40.50.300">
    <property type="entry name" value="P-loop containing nucleotide triphosphate hydrolases"/>
    <property type="match status" value="1"/>
</dbReference>
<protein>
    <submittedName>
        <fullName evidence="4">(Atlantic silverside) hypothetical protein</fullName>
    </submittedName>
</protein>
<dbReference type="SMART" id="SM00173">
    <property type="entry name" value="RAS"/>
    <property type="match status" value="1"/>
</dbReference>
<comment type="caution">
    <text evidence="4">The sequence shown here is derived from an EMBL/GenBank/DDBJ whole genome shotgun (WGS) entry which is preliminary data.</text>
</comment>
<gene>
    <name evidence="4" type="ORF">MMEN_LOCUS19200</name>
</gene>
<dbReference type="InterPro" id="IPR027417">
    <property type="entry name" value="P-loop_NTPase"/>
</dbReference>
<accession>A0A8S4BML7</accession>
<keyword evidence="2" id="KW-0547">Nucleotide-binding</keyword>
<dbReference type="Pfam" id="PF00071">
    <property type="entry name" value="Ras"/>
    <property type="match status" value="1"/>
</dbReference>
<dbReference type="GO" id="GO:0005525">
    <property type="term" value="F:GTP binding"/>
    <property type="evidence" value="ECO:0007669"/>
    <property type="project" value="UniProtKB-KW"/>
</dbReference>
<organism evidence="4 5">
    <name type="scientific">Menidia menidia</name>
    <name type="common">Atlantic silverside</name>
    <dbReference type="NCBI Taxonomy" id="238744"/>
    <lineage>
        <taxon>Eukaryota</taxon>
        <taxon>Metazoa</taxon>
        <taxon>Chordata</taxon>
        <taxon>Craniata</taxon>
        <taxon>Vertebrata</taxon>
        <taxon>Euteleostomi</taxon>
        <taxon>Actinopterygii</taxon>
        <taxon>Neopterygii</taxon>
        <taxon>Teleostei</taxon>
        <taxon>Neoteleostei</taxon>
        <taxon>Acanthomorphata</taxon>
        <taxon>Ovalentaria</taxon>
        <taxon>Atherinomorphae</taxon>
        <taxon>Atheriniformes</taxon>
        <taxon>Atherinopsidae</taxon>
        <taxon>Menidiinae</taxon>
        <taxon>Menidia</taxon>
    </lineage>
</organism>
<reference evidence="4" key="1">
    <citation type="submission" date="2021-05" db="EMBL/GenBank/DDBJ databases">
        <authorList>
            <person name="Tigano A."/>
        </authorList>
    </citation>
    <scope>NUCLEOTIDE SEQUENCE</scope>
</reference>
<name>A0A8S4BML7_9TELE</name>
<dbReference type="OrthoDB" id="63533at2759"/>
<evidence type="ECO:0000313" key="5">
    <source>
        <dbReference type="Proteomes" id="UP000677803"/>
    </source>
</evidence>
<proteinExistence type="inferred from homology"/>
<evidence type="ECO:0000313" key="4">
    <source>
        <dbReference type="EMBL" id="CAG6013839.1"/>
    </source>
</evidence>
<dbReference type="EMBL" id="CAJRST010038888">
    <property type="protein sequence ID" value="CAG6013839.1"/>
    <property type="molecule type" value="Genomic_DNA"/>
</dbReference>
<keyword evidence="5" id="KW-1185">Reference proteome</keyword>
<sequence length="148" mass="16675">MACGMVVSPRVSIQDEVSVQESLKFPFRMKLKESFVRAKNWVKELQRQASPNIVIALAGNKADLANKRALDFQDAQSYADDNSLLFMETSAKTSMNVNEIFMAIGKQTDLEVQSSLVCEVGLVPRQRYYDVWAGLSLKLFNPVLRPDK</sequence>
<dbReference type="SUPFAM" id="SSF52540">
    <property type="entry name" value="P-loop containing nucleoside triphosphate hydrolases"/>
    <property type="match status" value="1"/>
</dbReference>
<comment type="similarity">
    <text evidence="1">Belongs to the small GTPase superfamily. Rab family.</text>
</comment>
<dbReference type="AlphaFoldDB" id="A0A8S4BML7"/>
<dbReference type="InterPro" id="IPR001806">
    <property type="entry name" value="Small_GTPase"/>
</dbReference>